<evidence type="ECO:0000256" key="3">
    <source>
        <dbReference type="ARBA" id="ARBA00017473"/>
    </source>
</evidence>
<dbReference type="InterPro" id="IPR004424">
    <property type="entry name" value="IspE"/>
</dbReference>
<feature type="domain" description="GHMP kinase N-terminal" evidence="10">
    <location>
        <begin position="68"/>
        <end position="147"/>
    </location>
</feature>
<dbReference type="Gene3D" id="3.30.230.10">
    <property type="match status" value="1"/>
</dbReference>
<feature type="active site" evidence="9">
    <location>
        <position position="139"/>
    </location>
</feature>
<dbReference type="NCBIfam" id="TIGR00154">
    <property type="entry name" value="ispE"/>
    <property type="match status" value="1"/>
</dbReference>
<comment type="similarity">
    <text evidence="1 9">Belongs to the GHMP kinase family. IspE subfamily.</text>
</comment>
<keyword evidence="5 9" id="KW-0547">Nucleotide-binding</keyword>
<organism evidence="12">
    <name type="scientific">uncultured Desulfovibrio sp</name>
    <dbReference type="NCBI Taxonomy" id="167968"/>
    <lineage>
        <taxon>Bacteria</taxon>
        <taxon>Pseudomonadati</taxon>
        <taxon>Thermodesulfobacteriota</taxon>
        <taxon>Desulfovibrionia</taxon>
        <taxon>Desulfovibrionales</taxon>
        <taxon>Desulfovibrionaceae</taxon>
        <taxon>Desulfovibrio</taxon>
        <taxon>environmental samples</taxon>
    </lineage>
</organism>
<feature type="active site" evidence="9">
    <location>
        <position position="9"/>
    </location>
</feature>
<dbReference type="EMBL" id="FMJC01000001">
    <property type="protein sequence ID" value="SCM70761.1"/>
    <property type="molecule type" value="Genomic_DNA"/>
</dbReference>
<feature type="binding site" evidence="9">
    <location>
        <begin position="97"/>
        <end position="107"/>
    </location>
    <ligand>
        <name>ATP</name>
        <dbReference type="ChEBI" id="CHEBI:30616"/>
    </ligand>
</feature>
<reference evidence="12" key="1">
    <citation type="submission" date="2016-08" db="EMBL/GenBank/DDBJ databases">
        <authorList>
            <person name="Seilhamer J.J."/>
        </authorList>
    </citation>
    <scope>NUCLEOTIDE SEQUENCE</scope>
    <source>
        <strain evidence="12">86-1</strain>
    </source>
</reference>
<dbReference type="RefSeq" id="WP_179979452.1">
    <property type="nucleotide sequence ID" value="NZ_LT608333.1"/>
</dbReference>
<name>A0A212KZM2_9BACT</name>
<evidence type="ECO:0000256" key="6">
    <source>
        <dbReference type="ARBA" id="ARBA00022777"/>
    </source>
</evidence>
<evidence type="ECO:0000256" key="4">
    <source>
        <dbReference type="ARBA" id="ARBA00022679"/>
    </source>
</evidence>
<dbReference type="UniPathway" id="UPA00056">
    <property type="reaction ID" value="UER00094"/>
</dbReference>
<dbReference type="GO" id="GO:0050515">
    <property type="term" value="F:4-(cytidine 5'-diphospho)-2-C-methyl-D-erythritol kinase activity"/>
    <property type="evidence" value="ECO:0007669"/>
    <property type="project" value="UniProtKB-UniRule"/>
</dbReference>
<dbReference type="GO" id="GO:0005524">
    <property type="term" value="F:ATP binding"/>
    <property type="evidence" value="ECO:0007669"/>
    <property type="project" value="UniProtKB-UniRule"/>
</dbReference>
<dbReference type="PANTHER" id="PTHR43527:SF2">
    <property type="entry name" value="4-DIPHOSPHOCYTIDYL-2-C-METHYL-D-ERYTHRITOL KINASE, CHLOROPLASTIC"/>
    <property type="match status" value="1"/>
</dbReference>
<keyword evidence="4 9" id="KW-0808">Transferase</keyword>
<dbReference type="InterPro" id="IPR014721">
    <property type="entry name" value="Ribsml_uS5_D2-typ_fold_subgr"/>
</dbReference>
<evidence type="ECO:0000256" key="8">
    <source>
        <dbReference type="ARBA" id="ARBA00032554"/>
    </source>
</evidence>
<dbReference type="Gene3D" id="3.30.70.890">
    <property type="entry name" value="GHMP kinase, C-terminal domain"/>
    <property type="match status" value="1"/>
</dbReference>
<dbReference type="PANTHER" id="PTHR43527">
    <property type="entry name" value="4-DIPHOSPHOCYTIDYL-2-C-METHYL-D-ERYTHRITOL KINASE, CHLOROPLASTIC"/>
    <property type="match status" value="1"/>
</dbReference>
<feature type="domain" description="GHMP kinase C-terminal" evidence="11">
    <location>
        <begin position="227"/>
        <end position="271"/>
    </location>
</feature>
<keyword evidence="6 9" id="KW-0418">Kinase</keyword>
<evidence type="ECO:0000256" key="9">
    <source>
        <dbReference type="HAMAP-Rule" id="MF_00061"/>
    </source>
</evidence>
<dbReference type="Pfam" id="PF08544">
    <property type="entry name" value="GHMP_kinases_C"/>
    <property type="match status" value="1"/>
</dbReference>
<keyword evidence="9" id="KW-0414">Isoprene biosynthesis</keyword>
<dbReference type="InterPro" id="IPR006204">
    <property type="entry name" value="GHMP_kinase_N_dom"/>
</dbReference>
<comment type="pathway">
    <text evidence="9">Isoprenoid biosynthesis; isopentenyl diphosphate biosynthesis via DXP pathway; isopentenyl diphosphate from 1-deoxy-D-xylulose 5-phosphate: step 3/6.</text>
</comment>
<dbReference type="InterPro" id="IPR036554">
    <property type="entry name" value="GHMP_kinase_C_sf"/>
</dbReference>
<evidence type="ECO:0000313" key="12">
    <source>
        <dbReference type="EMBL" id="SCM70761.1"/>
    </source>
</evidence>
<gene>
    <name evidence="9 12" type="primary">ispE</name>
    <name evidence="12" type="ORF">KL86DES1_10613</name>
</gene>
<comment type="catalytic activity">
    <reaction evidence="9">
        <text>4-CDP-2-C-methyl-D-erythritol + ATP = 4-CDP-2-C-methyl-D-erythritol 2-phosphate + ADP + H(+)</text>
        <dbReference type="Rhea" id="RHEA:18437"/>
        <dbReference type="ChEBI" id="CHEBI:15378"/>
        <dbReference type="ChEBI" id="CHEBI:30616"/>
        <dbReference type="ChEBI" id="CHEBI:57823"/>
        <dbReference type="ChEBI" id="CHEBI:57919"/>
        <dbReference type="ChEBI" id="CHEBI:456216"/>
        <dbReference type="EC" id="2.7.1.148"/>
    </reaction>
</comment>
<dbReference type="InterPro" id="IPR020568">
    <property type="entry name" value="Ribosomal_Su5_D2-typ_SF"/>
</dbReference>
<evidence type="ECO:0000259" key="11">
    <source>
        <dbReference type="Pfam" id="PF08544"/>
    </source>
</evidence>
<evidence type="ECO:0000256" key="7">
    <source>
        <dbReference type="ARBA" id="ARBA00022840"/>
    </source>
</evidence>
<evidence type="ECO:0000256" key="1">
    <source>
        <dbReference type="ARBA" id="ARBA00009684"/>
    </source>
</evidence>
<dbReference type="GO" id="GO:0019288">
    <property type="term" value="P:isopentenyl diphosphate biosynthetic process, methylerythritol 4-phosphate pathway"/>
    <property type="evidence" value="ECO:0007669"/>
    <property type="project" value="UniProtKB-UniRule"/>
</dbReference>
<dbReference type="AlphaFoldDB" id="A0A212KZM2"/>
<accession>A0A212KZM2</accession>
<evidence type="ECO:0000259" key="10">
    <source>
        <dbReference type="Pfam" id="PF00288"/>
    </source>
</evidence>
<dbReference type="SUPFAM" id="SSF54211">
    <property type="entry name" value="Ribosomal protein S5 domain 2-like"/>
    <property type="match status" value="1"/>
</dbReference>
<dbReference type="PIRSF" id="PIRSF010376">
    <property type="entry name" value="IspE"/>
    <property type="match status" value="1"/>
</dbReference>
<dbReference type="GO" id="GO:0016114">
    <property type="term" value="P:terpenoid biosynthetic process"/>
    <property type="evidence" value="ECO:0007669"/>
    <property type="project" value="UniProtKB-UniRule"/>
</dbReference>
<proteinExistence type="inferred from homology"/>
<comment type="function">
    <text evidence="9">Catalyzes the phosphorylation of the position 2 hydroxy group of 4-diphosphocytidyl-2C-methyl-D-erythritol.</text>
</comment>
<dbReference type="SUPFAM" id="SSF55060">
    <property type="entry name" value="GHMP Kinase, C-terminal domain"/>
    <property type="match status" value="1"/>
</dbReference>
<keyword evidence="7 9" id="KW-0067">ATP-binding</keyword>
<dbReference type="InterPro" id="IPR013750">
    <property type="entry name" value="GHMP_kinase_C_dom"/>
</dbReference>
<protein>
    <recommendedName>
        <fullName evidence="3 9">4-diphosphocytidyl-2-C-methyl-D-erythritol kinase</fullName>
        <shortName evidence="9">CMK</shortName>
        <ecNumber evidence="2 9">2.7.1.148</ecNumber>
    </recommendedName>
    <alternativeName>
        <fullName evidence="8 9">4-(cytidine-5'-diphospho)-2-C-methyl-D-erythritol kinase</fullName>
    </alternativeName>
</protein>
<dbReference type="EC" id="2.7.1.148" evidence="2 9"/>
<dbReference type="Pfam" id="PF00288">
    <property type="entry name" value="GHMP_kinases_N"/>
    <property type="match status" value="1"/>
</dbReference>
<evidence type="ECO:0000256" key="2">
    <source>
        <dbReference type="ARBA" id="ARBA00012052"/>
    </source>
</evidence>
<dbReference type="HAMAP" id="MF_00061">
    <property type="entry name" value="IspE"/>
    <property type="match status" value="1"/>
</dbReference>
<evidence type="ECO:0000256" key="5">
    <source>
        <dbReference type="ARBA" id="ARBA00022741"/>
    </source>
</evidence>
<sequence length="295" mass="31043">MSVVIAGCKVNLGLRITGVRPDGYHEIDSLFYPLSRPCDQLKLRITETPGIVVRCEGPASATLDESDNTLTRAYAAFAAAVASPMPGLEVRLRKGIPSGAGLGGGSSDAAALLRWLNSRTTTPLDAQALAAVALSVGADVPFFLHEGPCRVRGIGEIVEPVRPHLSGLRLVLVCPGIHVSTPRAFADYDAHMASVGGSESQNNLTRDQSKANGTFLSRGRFDADLDNDLETVVFARHPELADIKATLLRCGAVAASMSGSGSSILGLFGREAIVETQAATATLQGENRRVYAHVL</sequence>